<evidence type="ECO:0000256" key="1">
    <source>
        <dbReference type="SAM" id="SignalP"/>
    </source>
</evidence>
<evidence type="ECO:0000313" key="5">
    <source>
        <dbReference type="EMBL" id="OZM73803.1"/>
    </source>
</evidence>
<keyword evidence="1" id="KW-0732">Signal</keyword>
<dbReference type="EMBL" id="NKYE01000004">
    <property type="protein sequence ID" value="OZM73803.1"/>
    <property type="molecule type" value="Genomic_DNA"/>
</dbReference>
<evidence type="ECO:0000313" key="6">
    <source>
        <dbReference type="Proteomes" id="UP000242444"/>
    </source>
</evidence>
<reference evidence="5 6" key="1">
    <citation type="submission" date="2017-07" db="EMBL/GenBank/DDBJ databases">
        <title>Amycolatopsis antarcticus sp. nov., isolated from the surface of an Antarcticus brown macroalga.</title>
        <authorList>
            <person name="Wang J."/>
            <person name="Leiva S."/>
            <person name="Huang J."/>
            <person name="Huang Y."/>
        </authorList>
    </citation>
    <scope>NUCLEOTIDE SEQUENCE [LARGE SCALE GENOMIC DNA]</scope>
    <source>
        <strain evidence="5 6">AU-G6</strain>
    </source>
</reference>
<dbReference type="Pfam" id="PF10646">
    <property type="entry name" value="Germane"/>
    <property type="match status" value="1"/>
</dbReference>
<keyword evidence="6" id="KW-1185">Reference proteome</keyword>
<dbReference type="AlphaFoldDB" id="A0A263D5V6"/>
<dbReference type="SUPFAM" id="SSF75011">
    <property type="entry name" value="3-carboxy-cis,cis-mucoante lactonizing enzyme"/>
    <property type="match status" value="1"/>
</dbReference>
<evidence type="ECO:0000259" key="3">
    <source>
        <dbReference type="Pfam" id="PF10647"/>
    </source>
</evidence>
<feature type="domain" description="Lipoprotein LpqB C-terminal" evidence="3">
    <location>
        <begin position="324"/>
        <end position="572"/>
    </location>
</feature>
<feature type="signal peptide" evidence="1">
    <location>
        <begin position="1"/>
        <end position="21"/>
    </location>
</feature>
<dbReference type="InParanoid" id="A0A263D5V6"/>
<sequence length="573" mass="60370">MLAALAALVLLAGCATVPAESAPTAIDDNRLGQVSPDVPQPAKDLDPLSVVRDFVHASAQSVAQNEAARLYLDDAARASWNPTRTITIIEDIFGTNQATGPEQSADPNERVVYLRGFHVGRLDPDGAFIASKDPYEMPMRVRKQADGQWRIVDPPNNIVVAESDFNANFVRVPLYFFVPESNALVPDLRYVQAKPQAGLPGRVVALLLRGPSDGLNGAVRNPLGGSAALDTNVAPAADGAVEVPLTGVGGLSENDRRLIAAQVVKSLQPVVSSRIRLRSDGSPLVPAQLDWRPSDLPSYDAPSAPSSELPGLVTVDGRIRSLGNGAPVPGPAGTGAYDVVSAAQSIDGKRLAVVERTEGGMRLRVGDYGRDAPVVDPSAGTFTRPSWRPALSTTGTSGELWTVADGTKVVRVQPNPEGRWLPQAVNANEIVALGPITALRLSRDGARVALIAGEQLVVASVVREADSVTLRFPRILQGGDLSGVLDVDWASQDTLVAATNSATPVVRVPIDGLRMDKFNSSNLTPPVRAITAAPSRSIVVADAGGMWTASDVGEVWRPHQHTQGPGAEPFYPG</sequence>
<dbReference type="InterPro" id="IPR059026">
    <property type="entry name" value="LpqB_N"/>
</dbReference>
<protein>
    <submittedName>
        <fullName evidence="5">Uncharacterized protein</fullName>
    </submittedName>
</protein>
<proteinExistence type="predicted"/>
<feature type="chain" id="PRO_5013397299" evidence="1">
    <location>
        <begin position="22"/>
        <end position="573"/>
    </location>
</feature>
<evidence type="ECO:0000259" key="4">
    <source>
        <dbReference type="Pfam" id="PF25976"/>
    </source>
</evidence>
<dbReference type="Proteomes" id="UP000242444">
    <property type="component" value="Unassembled WGS sequence"/>
</dbReference>
<name>A0A263D5V6_9PSEU</name>
<evidence type="ECO:0000259" key="2">
    <source>
        <dbReference type="Pfam" id="PF10646"/>
    </source>
</evidence>
<dbReference type="Pfam" id="PF10647">
    <property type="entry name" value="Gmad1"/>
    <property type="match status" value="1"/>
</dbReference>
<feature type="domain" description="Lipoprotein LpqB N-terminal" evidence="4">
    <location>
        <begin position="40"/>
        <end position="166"/>
    </location>
</feature>
<dbReference type="Pfam" id="PF25976">
    <property type="entry name" value="LpqB_N"/>
    <property type="match status" value="1"/>
</dbReference>
<comment type="caution">
    <text evidence="5">The sequence shown here is derived from an EMBL/GenBank/DDBJ whole genome shotgun (WGS) entry which is preliminary data.</text>
</comment>
<dbReference type="InterPro" id="IPR018910">
    <property type="entry name" value="LpqB_C"/>
</dbReference>
<dbReference type="InterPro" id="IPR019606">
    <property type="entry name" value="GerMN"/>
</dbReference>
<dbReference type="OrthoDB" id="3226781at2"/>
<feature type="domain" description="GerMN" evidence="2">
    <location>
        <begin position="173"/>
        <end position="284"/>
    </location>
</feature>
<gene>
    <name evidence="5" type="ORF">CFN78_09275</name>
</gene>
<organism evidence="5 6">
    <name type="scientific">Amycolatopsis antarctica</name>
    <dbReference type="NCBI Taxonomy" id="1854586"/>
    <lineage>
        <taxon>Bacteria</taxon>
        <taxon>Bacillati</taxon>
        <taxon>Actinomycetota</taxon>
        <taxon>Actinomycetes</taxon>
        <taxon>Pseudonocardiales</taxon>
        <taxon>Pseudonocardiaceae</taxon>
        <taxon>Amycolatopsis</taxon>
    </lineage>
</organism>
<accession>A0A263D5V6</accession>